<dbReference type="PROSITE" id="PS01095">
    <property type="entry name" value="GH18_1"/>
    <property type="match status" value="1"/>
</dbReference>
<keyword evidence="11" id="KW-0732">Signal</keyword>
<keyword evidence="3" id="KW-0147">Chitin-binding</keyword>
<dbReference type="eggNOG" id="KOG4701">
    <property type="taxonomic scope" value="Eukaryota"/>
</dbReference>
<comment type="similarity">
    <text evidence="9">Belongs to the glycosyl hydrolase 18 family. Chitinase class III subfamily.</text>
</comment>
<evidence type="ECO:0000256" key="3">
    <source>
        <dbReference type="ARBA" id="ARBA00022669"/>
    </source>
</evidence>
<dbReference type="InterPro" id="IPR001579">
    <property type="entry name" value="Glyco_hydro_18_chit_AS"/>
</dbReference>
<feature type="signal peptide" evidence="11">
    <location>
        <begin position="1"/>
        <end position="22"/>
    </location>
</feature>
<comment type="catalytic activity">
    <reaction evidence="1">
        <text>Random endo-hydrolysis of N-acetyl-beta-D-glucosaminide (1-&gt;4)-beta-linkages in chitin and chitodextrins.</text>
        <dbReference type="EC" id="3.2.1.14"/>
    </reaction>
</comment>
<evidence type="ECO:0000256" key="4">
    <source>
        <dbReference type="ARBA" id="ARBA00022801"/>
    </source>
</evidence>
<evidence type="ECO:0000259" key="12">
    <source>
        <dbReference type="PROSITE" id="PS51910"/>
    </source>
</evidence>
<dbReference type="PANTHER" id="PTHR45708:SF49">
    <property type="entry name" value="ENDOCHITINASE"/>
    <property type="match status" value="1"/>
</dbReference>
<proteinExistence type="inferred from homology"/>
<dbReference type="OrthoDB" id="6020543at2759"/>
<reference evidence="13 14" key="1">
    <citation type="journal article" date="2013" name="PLoS Genet.">
        <title>The genome and development-dependent transcriptomes of Pyronema confluens: a window into fungal evolution.</title>
        <authorList>
            <person name="Traeger S."/>
            <person name="Altegoer F."/>
            <person name="Freitag M."/>
            <person name="Gabaldon T."/>
            <person name="Kempken F."/>
            <person name="Kumar A."/>
            <person name="Marcet-Houben M."/>
            <person name="Poggeler S."/>
            <person name="Stajich J.E."/>
            <person name="Nowrousian M."/>
        </authorList>
    </citation>
    <scope>NUCLEOTIDE SEQUENCE [LARGE SCALE GENOMIC DNA]</scope>
    <source>
        <strain evidence="14">CBS 100304</strain>
        <tissue evidence="13">Vegetative mycelium</tissue>
    </source>
</reference>
<evidence type="ECO:0000256" key="9">
    <source>
        <dbReference type="ARBA" id="ARBA00025727"/>
    </source>
</evidence>
<dbReference type="Proteomes" id="UP000018144">
    <property type="component" value="Unassembled WGS sequence"/>
</dbReference>
<evidence type="ECO:0000313" key="14">
    <source>
        <dbReference type="Proteomes" id="UP000018144"/>
    </source>
</evidence>
<name>U4LUF0_PYROM</name>
<dbReference type="GO" id="GO:0005576">
    <property type="term" value="C:extracellular region"/>
    <property type="evidence" value="ECO:0007669"/>
    <property type="project" value="TreeGrafter"/>
</dbReference>
<dbReference type="OMA" id="SYYCQNA"/>
<dbReference type="PANTHER" id="PTHR45708">
    <property type="entry name" value="ENDOCHITINASE"/>
    <property type="match status" value="1"/>
</dbReference>
<dbReference type="InterPro" id="IPR050542">
    <property type="entry name" value="Glycosyl_Hydrlase18_Chitinase"/>
</dbReference>
<keyword evidence="4 10" id="KW-0378">Hydrolase</keyword>
<dbReference type="PROSITE" id="PS51910">
    <property type="entry name" value="GH18_2"/>
    <property type="match status" value="1"/>
</dbReference>
<dbReference type="InterPro" id="IPR017853">
    <property type="entry name" value="GH"/>
</dbReference>
<dbReference type="EC" id="3.2.1.14" evidence="2"/>
<evidence type="ECO:0000256" key="5">
    <source>
        <dbReference type="ARBA" id="ARBA00023024"/>
    </source>
</evidence>
<evidence type="ECO:0000256" key="1">
    <source>
        <dbReference type="ARBA" id="ARBA00000822"/>
    </source>
</evidence>
<dbReference type="STRING" id="1076935.U4LUF0"/>
<feature type="chain" id="PRO_5004651790" description="chitinase" evidence="11">
    <location>
        <begin position="23"/>
        <end position="352"/>
    </location>
</feature>
<evidence type="ECO:0000256" key="8">
    <source>
        <dbReference type="ARBA" id="ARBA00023326"/>
    </source>
</evidence>
<evidence type="ECO:0000256" key="11">
    <source>
        <dbReference type="SAM" id="SignalP"/>
    </source>
</evidence>
<feature type="domain" description="GH18" evidence="12">
    <location>
        <begin position="30"/>
        <end position="352"/>
    </location>
</feature>
<dbReference type="Gene3D" id="3.20.20.80">
    <property type="entry name" value="Glycosidases"/>
    <property type="match status" value="1"/>
</dbReference>
<dbReference type="GO" id="GO:0008843">
    <property type="term" value="F:endochitinase activity"/>
    <property type="evidence" value="ECO:0007669"/>
    <property type="project" value="UniProtKB-EC"/>
</dbReference>
<dbReference type="GO" id="GO:0008061">
    <property type="term" value="F:chitin binding"/>
    <property type="evidence" value="ECO:0007669"/>
    <property type="project" value="UniProtKB-KW"/>
</dbReference>
<dbReference type="CDD" id="cd02877">
    <property type="entry name" value="GH18_hevamine_XipI_class_III"/>
    <property type="match status" value="1"/>
</dbReference>
<dbReference type="GO" id="GO:0006032">
    <property type="term" value="P:chitin catabolic process"/>
    <property type="evidence" value="ECO:0007669"/>
    <property type="project" value="UniProtKB-KW"/>
</dbReference>
<keyword evidence="6" id="KW-0119">Carbohydrate metabolism</keyword>
<dbReference type="SUPFAM" id="SSF51445">
    <property type="entry name" value="(Trans)glycosidases"/>
    <property type="match status" value="1"/>
</dbReference>
<keyword evidence="5" id="KW-0146">Chitin degradation</keyword>
<organism evidence="13 14">
    <name type="scientific">Pyronema omphalodes (strain CBS 100304)</name>
    <name type="common">Pyronema confluens</name>
    <dbReference type="NCBI Taxonomy" id="1076935"/>
    <lineage>
        <taxon>Eukaryota</taxon>
        <taxon>Fungi</taxon>
        <taxon>Dikarya</taxon>
        <taxon>Ascomycota</taxon>
        <taxon>Pezizomycotina</taxon>
        <taxon>Pezizomycetes</taxon>
        <taxon>Pezizales</taxon>
        <taxon>Pyronemataceae</taxon>
        <taxon>Pyronema</taxon>
    </lineage>
</organism>
<evidence type="ECO:0000313" key="13">
    <source>
        <dbReference type="EMBL" id="CCX31601.1"/>
    </source>
</evidence>
<gene>
    <name evidence="13" type="ORF">PCON_11068</name>
</gene>
<accession>U4LUF0</accession>
<sequence length="352" mass="38372">MKFTLASFSVAVVAFAATAVNATFDLTQRNNLAVYWGQNAHGSYDNTTEKQQQNLLTYCQDSNVDLISIGFVNTWNSTGGQPVVNFANSCTGYQFFLGTDLLWCPSIASDIQACQALGKKILISLGGASPTYAGFSTAEEADAFAYKIWNAFGRGWTYYRPFGEAIVDGFDFDIEKLPALYYEKFAYRLQKLAAADTSKRYYLTAAPQCPNPDEHLSTALSKVAFDAIFVQFYNNPGCSADKWTGAGGDQSTNSVFNFGMWDSWVKSNAKNPSMKIFVGLPASSKVAIGGGYVPKAIAANIVADLARFSSFGGVSLWDASEAVLNTGYIQYIKDALMKIPAMKKRGFFGLWA</sequence>
<dbReference type="GO" id="GO:0000272">
    <property type="term" value="P:polysaccharide catabolic process"/>
    <property type="evidence" value="ECO:0007669"/>
    <property type="project" value="UniProtKB-KW"/>
</dbReference>
<keyword evidence="14" id="KW-1185">Reference proteome</keyword>
<dbReference type="Pfam" id="PF00704">
    <property type="entry name" value="Glyco_hydro_18"/>
    <property type="match status" value="1"/>
</dbReference>
<keyword evidence="7 10" id="KW-0326">Glycosidase</keyword>
<dbReference type="InterPro" id="IPR045321">
    <property type="entry name" value="Cts1-like"/>
</dbReference>
<evidence type="ECO:0000256" key="6">
    <source>
        <dbReference type="ARBA" id="ARBA00023277"/>
    </source>
</evidence>
<dbReference type="AlphaFoldDB" id="U4LUF0"/>
<dbReference type="EMBL" id="HF935622">
    <property type="protein sequence ID" value="CCX31601.1"/>
    <property type="molecule type" value="Genomic_DNA"/>
</dbReference>
<keyword evidence="8" id="KW-0624">Polysaccharide degradation</keyword>
<evidence type="ECO:0000256" key="7">
    <source>
        <dbReference type="ARBA" id="ARBA00023295"/>
    </source>
</evidence>
<protein>
    <recommendedName>
        <fullName evidence="2">chitinase</fullName>
        <ecNumber evidence="2">3.2.1.14</ecNumber>
    </recommendedName>
</protein>
<dbReference type="InterPro" id="IPR001223">
    <property type="entry name" value="Glyco_hydro18_cat"/>
</dbReference>
<evidence type="ECO:0000256" key="2">
    <source>
        <dbReference type="ARBA" id="ARBA00012729"/>
    </source>
</evidence>
<evidence type="ECO:0000256" key="10">
    <source>
        <dbReference type="RuleBase" id="RU000489"/>
    </source>
</evidence>